<dbReference type="RefSeq" id="WP_184245786.1">
    <property type="nucleotide sequence ID" value="NZ_BAAACU010000058.1"/>
</dbReference>
<evidence type="ECO:0000313" key="8">
    <source>
        <dbReference type="Proteomes" id="UP000572212"/>
    </source>
</evidence>
<evidence type="ECO:0000256" key="1">
    <source>
        <dbReference type="ARBA" id="ARBA00022491"/>
    </source>
</evidence>
<gene>
    <name evidence="7" type="ORF">GGQ92_001267</name>
</gene>
<dbReference type="InterPro" id="IPR000524">
    <property type="entry name" value="Tscrpt_reg_HTH_GntR"/>
</dbReference>
<dbReference type="InterPro" id="IPR036388">
    <property type="entry name" value="WH-like_DNA-bd_sf"/>
</dbReference>
<dbReference type="Proteomes" id="UP000572212">
    <property type="component" value="Unassembled WGS sequence"/>
</dbReference>
<dbReference type="EMBL" id="JACHON010000003">
    <property type="protein sequence ID" value="MBB6512484.1"/>
    <property type="molecule type" value="Genomic_DNA"/>
</dbReference>
<keyword evidence="3" id="KW-0238">DNA-binding</keyword>
<protein>
    <recommendedName>
        <fullName evidence="5">Trehalose operon repressor</fullName>
    </recommendedName>
</protein>
<sequence length="237" mass="27745">MQSKYFVIYQEIANKIDKGDYKAKEYLPSEHELCTIYGTARETIRKALNLLAENGYIQKIRGKGSLVIDRNKFDLPVSGLVSFREITDKMDEKPLTVVHECNLEKVTPKIAQQLKVSSPELVWEVKRTRQFSGEHVILDKDYFLEKYVPKLTEDIASRSIYDYLENTLGLSISFAKKEITVIESTEEDKELLDLEGFQHIVVIKNYVYLDDATLFQYTESRHRPDKFRFVDFARRNR</sequence>
<dbReference type="CDD" id="cd07377">
    <property type="entry name" value="WHTH_GntR"/>
    <property type="match status" value="1"/>
</dbReference>
<feature type="domain" description="HTH gntR-type" evidence="6">
    <location>
        <begin position="2"/>
        <end position="70"/>
    </location>
</feature>
<evidence type="ECO:0000259" key="6">
    <source>
        <dbReference type="PROSITE" id="PS50949"/>
    </source>
</evidence>
<keyword evidence="1" id="KW-0678">Repressor</keyword>
<evidence type="ECO:0000256" key="4">
    <source>
        <dbReference type="ARBA" id="ARBA00023163"/>
    </source>
</evidence>
<dbReference type="PANTHER" id="PTHR44846">
    <property type="entry name" value="MANNOSYL-D-GLYCERATE TRANSPORT/METABOLISM SYSTEM REPRESSOR MNGR-RELATED"/>
    <property type="match status" value="1"/>
</dbReference>
<evidence type="ECO:0000256" key="5">
    <source>
        <dbReference type="NCBIfam" id="TIGR02404"/>
    </source>
</evidence>
<dbReference type="PROSITE" id="PS50949">
    <property type="entry name" value="HTH_GNTR"/>
    <property type="match status" value="1"/>
</dbReference>
<dbReference type="GO" id="GO:0045892">
    <property type="term" value="P:negative regulation of DNA-templated transcription"/>
    <property type="evidence" value="ECO:0007669"/>
    <property type="project" value="TreeGrafter"/>
</dbReference>
<dbReference type="GO" id="GO:0003700">
    <property type="term" value="F:DNA-binding transcription factor activity"/>
    <property type="evidence" value="ECO:0007669"/>
    <property type="project" value="UniProtKB-UniRule"/>
</dbReference>
<proteinExistence type="predicted"/>
<dbReference type="InterPro" id="IPR012770">
    <property type="entry name" value="TreR"/>
</dbReference>
<dbReference type="SMART" id="SM00345">
    <property type="entry name" value="HTH_GNTR"/>
    <property type="match status" value="1"/>
</dbReference>
<reference evidence="7 8" key="1">
    <citation type="submission" date="2020-08" db="EMBL/GenBank/DDBJ databases">
        <title>Genomic Encyclopedia of Type Strains, Phase IV (KMG-IV): sequencing the most valuable type-strain genomes for metagenomic binning, comparative biology and taxonomic classification.</title>
        <authorList>
            <person name="Goeker M."/>
        </authorList>
    </citation>
    <scope>NUCLEOTIDE SEQUENCE [LARGE SCALE GENOMIC DNA]</scope>
    <source>
        <strain evidence="7 8">DSM 11805</strain>
    </source>
</reference>
<accession>A0A841RNF9</accession>
<organism evidence="7 8">
    <name type="scientific">Gracilibacillus halotolerans</name>
    <dbReference type="NCBI Taxonomy" id="74386"/>
    <lineage>
        <taxon>Bacteria</taxon>
        <taxon>Bacillati</taxon>
        <taxon>Bacillota</taxon>
        <taxon>Bacilli</taxon>
        <taxon>Bacillales</taxon>
        <taxon>Bacillaceae</taxon>
        <taxon>Gracilibacillus</taxon>
    </lineage>
</organism>
<dbReference type="InterPro" id="IPR028978">
    <property type="entry name" value="Chorismate_lyase_/UTRA_dom_sf"/>
</dbReference>
<dbReference type="GO" id="GO:0003677">
    <property type="term" value="F:DNA binding"/>
    <property type="evidence" value="ECO:0007669"/>
    <property type="project" value="UniProtKB-UniRule"/>
</dbReference>
<dbReference type="SMART" id="SM00866">
    <property type="entry name" value="UTRA"/>
    <property type="match status" value="1"/>
</dbReference>
<dbReference type="FunFam" id="3.40.1410.10:FF:000008">
    <property type="entry name" value="Transcriptional regulator, GntR family"/>
    <property type="match status" value="1"/>
</dbReference>
<dbReference type="PANTHER" id="PTHR44846:SF12">
    <property type="entry name" value="HTH-TYPE TRANSCRIPTIONAL REGULATOR TRER"/>
    <property type="match status" value="1"/>
</dbReference>
<dbReference type="Gene3D" id="1.10.10.10">
    <property type="entry name" value="Winged helix-like DNA-binding domain superfamily/Winged helix DNA-binding domain"/>
    <property type="match status" value="1"/>
</dbReference>
<dbReference type="PRINTS" id="PR00035">
    <property type="entry name" value="HTHGNTR"/>
</dbReference>
<name>A0A841RNF9_9BACI</name>
<dbReference type="NCBIfam" id="TIGR02404">
    <property type="entry name" value="trehalos_R_Bsub"/>
    <property type="match status" value="1"/>
</dbReference>
<dbReference type="InterPro" id="IPR036390">
    <property type="entry name" value="WH_DNA-bd_sf"/>
</dbReference>
<keyword evidence="8" id="KW-1185">Reference proteome</keyword>
<evidence type="ECO:0000256" key="3">
    <source>
        <dbReference type="ARBA" id="ARBA00023125"/>
    </source>
</evidence>
<dbReference type="Gene3D" id="3.40.1410.10">
    <property type="entry name" value="Chorismate lyase-like"/>
    <property type="match status" value="1"/>
</dbReference>
<keyword evidence="2" id="KW-0805">Transcription regulation</keyword>
<dbReference type="InterPro" id="IPR050679">
    <property type="entry name" value="Bact_HTH_transcr_reg"/>
</dbReference>
<comment type="caution">
    <text evidence="7">The sequence shown here is derived from an EMBL/GenBank/DDBJ whole genome shotgun (WGS) entry which is preliminary data.</text>
</comment>
<dbReference type="SUPFAM" id="SSF46785">
    <property type="entry name" value="Winged helix' DNA-binding domain"/>
    <property type="match status" value="1"/>
</dbReference>
<dbReference type="Pfam" id="PF07702">
    <property type="entry name" value="UTRA"/>
    <property type="match status" value="1"/>
</dbReference>
<evidence type="ECO:0000256" key="2">
    <source>
        <dbReference type="ARBA" id="ARBA00023015"/>
    </source>
</evidence>
<dbReference type="SUPFAM" id="SSF64288">
    <property type="entry name" value="Chorismate lyase-like"/>
    <property type="match status" value="1"/>
</dbReference>
<keyword evidence="4" id="KW-0804">Transcription</keyword>
<dbReference type="AlphaFoldDB" id="A0A841RNF9"/>
<evidence type="ECO:0000313" key="7">
    <source>
        <dbReference type="EMBL" id="MBB6512484.1"/>
    </source>
</evidence>
<dbReference type="Pfam" id="PF00392">
    <property type="entry name" value="GntR"/>
    <property type="match status" value="1"/>
</dbReference>
<dbReference type="InterPro" id="IPR011663">
    <property type="entry name" value="UTRA"/>
</dbReference>